<sequence>MGFHMSVPFHCLIALKWRLKCASNGILLSALGMQYGDYYMILLTNLLQQFIKTQRLQSITDPLLPLWSPKMLVAYRMHERSVASCLVCRSRPAIIQHIRLQPSPHPHHSLQRRHYNSTPAHTIIDLRVWLQLIIP</sequence>
<name>A0A6A6AHR6_9PLEO</name>
<keyword evidence="2" id="KW-1185">Reference proteome</keyword>
<organism evidence="1 2">
    <name type="scientific">Dothidotthia symphoricarpi CBS 119687</name>
    <dbReference type="NCBI Taxonomy" id="1392245"/>
    <lineage>
        <taxon>Eukaryota</taxon>
        <taxon>Fungi</taxon>
        <taxon>Dikarya</taxon>
        <taxon>Ascomycota</taxon>
        <taxon>Pezizomycotina</taxon>
        <taxon>Dothideomycetes</taxon>
        <taxon>Pleosporomycetidae</taxon>
        <taxon>Pleosporales</taxon>
        <taxon>Dothidotthiaceae</taxon>
        <taxon>Dothidotthia</taxon>
    </lineage>
</organism>
<dbReference type="Proteomes" id="UP000799771">
    <property type="component" value="Unassembled WGS sequence"/>
</dbReference>
<gene>
    <name evidence="1" type="ORF">P153DRAFT_222266</name>
</gene>
<proteinExistence type="predicted"/>
<dbReference type="GeneID" id="54403068"/>
<accession>A0A6A6AHR6</accession>
<dbReference type="RefSeq" id="XP_033525025.1">
    <property type="nucleotide sequence ID" value="XM_033662636.1"/>
</dbReference>
<reference evidence="1" key="1">
    <citation type="journal article" date="2020" name="Stud. Mycol.">
        <title>101 Dothideomycetes genomes: a test case for predicting lifestyles and emergence of pathogens.</title>
        <authorList>
            <person name="Haridas S."/>
            <person name="Albert R."/>
            <person name="Binder M."/>
            <person name="Bloem J."/>
            <person name="Labutti K."/>
            <person name="Salamov A."/>
            <person name="Andreopoulos B."/>
            <person name="Baker S."/>
            <person name="Barry K."/>
            <person name="Bills G."/>
            <person name="Bluhm B."/>
            <person name="Cannon C."/>
            <person name="Castanera R."/>
            <person name="Culley D."/>
            <person name="Daum C."/>
            <person name="Ezra D."/>
            <person name="Gonzalez J."/>
            <person name="Henrissat B."/>
            <person name="Kuo A."/>
            <person name="Liang C."/>
            <person name="Lipzen A."/>
            <person name="Lutzoni F."/>
            <person name="Magnuson J."/>
            <person name="Mondo S."/>
            <person name="Nolan M."/>
            <person name="Ohm R."/>
            <person name="Pangilinan J."/>
            <person name="Park H.-J."/>
            <person name="Ramirez L."/>
            <person name="Alfaro M."/>
            <person name="Sun H."/>
            <person name="Tritt A."/>
            <person name="Yoshinaga Y."/>
            <person name="Zwiers L.-H."/>
            <person name="Turgeon B."/>
            <person name="Goodwin S."/>
            <person name="Spatafora J."/>
            <person name="Crous P."/>
            <person name="Grigoriev I."/>
        </authorList>
    </citation>
    <scope>NUCLEOTIDE SEQUENCE</scope>
    <source>
        <strain evidence="1">CBS 119687</strain>
    </source>
</reference>
<evidence type="ECO:0000313" key="1">
    <source>
        <dbReference type="EMBL" id="KAF2130638.1"/>
    </source>
</evidence>
<protein>
    <submittedName>
        <fullName evidence="1">Uncharacterized protein</fullName>
    </submittedName>
</protein>
<evidence type="ECO:0000313" key="2">
    <source>
        <dbReference type="Proteomes" id="UP000799771"/>
    </source>
</evidence>
<dbReference type="AlphaFoldDB" id="A0A6A6AHR6"/>
<dbReference type="EMBL" id="ML977504">
    <property type="protein sequence ID" value="KAF2130638.1"/>
    <property type="molecule type" value="Genomic_DNA"/>
</dbReference>